<gene>
    <name evidence="5" type="ordered locus">Bcep18194_C7114</name>
</gene>
<dbReference type="Gene3D" id="3.40.50.12780">
    <property type="entry name" value="N-terminal domain of ligase-like"/>
    <property type="match status" value="1"/>
</dbReference>
<reference evidence="5" key="1">
    <citation type="submission" date="2009-01" db="EMBL/GenBank/DDBJ databases">
        <title>Complete sequence of chromosome 3 of Burkholderia sp. 383.</title>
        <authorList>
            <consortium name="US DOE Joint Genome Institute"/>
            <person name="Copeland A."/>
            <person name="Lucas S."/>
            <person name="Lapidus A."/>
            <person name="Barry K."/>
            <person name="Detter J.C."/>
            <person name="Glavina T."/>
            <person name="Hammon N."/>
            <person name="Israni S."/>
            <person name="Pitluck S."/>
            <person name="Chain P."/>
            <person name="Malfatti S."/>
            <person name="Shin M."/>
            <person name="Vergez L."/>
            <person name="Schmutz J."/>
            <person name="Larimer F."/>
            <person name="Land M."/>
            <person name="Kyrpides N."/>
            <person name="Lykidis A."/>
            <person name="Richardson P."/>
        </authorList>
    </citation>
    <scope>NUCLEOTIDE SEQUENCE</scope>
    <source>
        <strain evidence="5">383</strain>
    </source>
</reference>
<accession>Q39N08</accession>
<dbReference type="PANTHER" id="PTHR43201">
    <property type="entry name" value="ACYL-COA SYNTHETASE"/>
    <property type="match status" value="1"/>
</dbReference>
<dbReference type="HOGENOM" id="CLU_000022_59_10_4"/>
<evidence type="ECO:0000259" key="4">
    <source>
        <dbReference type="Pfam" id="PF13193"/>
    </source>
</evidence>
<dbReference type="EMBL" id="CP000150">
    <property type="protein sequence ID" value="ABB06158.1"/>
    <property type="molecule type" value="Genomic_DNA"/>
</dbReference>
<dbReference type="AlphaFoldDB" id="Q39N08"/>
<dbReference type="GO" id="GO:0008756">
    <property type="term" value="F:o-succinylbenzoate-CoA ligase activity"/>
    <property type="evidence" value="ECO:0007669"/>
    <property type="project" value="UniProtKB-EC"/>
</dbReference>
<dbReference type="Gene3D" id="3.30.300.30">
    <property type="match status" value="1"/>
</dbReference>
<sequence>MVWATGSMDYVELDGRIDKVACGLMRLGVTAGDKVGLLAGNGPEYVVAIFALWRIRAVAVPLNLRYREADLVDVVRRGECTLLIMTGRAGPIDFADLIRRSLAADLEQGNLRTVVIGDGCLPGSVAWPALEGGDYSSAEWRALSDRRAACTASDLALIVFTSGTTGRPKGVMHDHSCVRGVRDRARMWGVKPGETAINYLPMFHLYSLSEVILQCVFGGCRQVIMERFDADAALDAIERESVNIIHGFETHYADLLNRQAERPRNVRSLRFGTLPSGMDTSAAVAVQVQRVFCPTVTGTSLSESWSWMCTCAPDEPEDVRCYSSGRPLPGLEVRLVDPATDKDVPIGTPGEMWFRGYSIMKGYLGDPRATADTIDADGWLHSGDQGVMRADGFLRFTGRYKEMLKVGGENVSPQGVEQALSELVGEILQVAVVGVPHERLVEVPVAYVVLRDGAAITEEAILSACKGKIASFKIPRRAVIVDALPQTASGKIQRGLIRKRAIEELSLRDEPRFFGLSGEGEGHAT</sequence>
<dbReference type="PANTHER" id="PTHR43201:SF5">
    <property type="entry name" value="MEDIUM-CHAIN ACYL-COA LIGASE ACSF2, MITOCHONDRIAL"/>
    <property type="match status" value="1"/>
</dbReference>
<dbReference type="GO" id="GO:0031956">
    <property type="term" value="F:medium-chain fatty acid-CoA ligase activity"/>
    <property type="evidence" value="ECO:0007669"/>
    <property type="project" value="TreeGrafter"/>
</dbReference>
<dbReference type="Pfam" id="PF00501">
    <property type="entry name" value="AMP-binding"/>
    <property type="match status" value="1"/>
</dbReference>
<dbReference type="PROSITE" id="PS00455">
    <property type="entry name" value="AMP_BINDING"/>
    <property type="match status" value="1"/>
</dbReference>
<dbReference type="GO" id="GO:0006631">
    <property type="term" value="P:fatty acid metabolic process"/>
    <property type="evidence" value="ECO:0007669"/>
    <property type="project" value="TreeGrafter"/>
</dbReference>
<evidence type="ECO:0000256" key="2">
    <source>
        <dbReference type="ARBA" id="ARBA00022598"/>
    </source>
</evidence>
<evidence type="ECO:0000256" key="1">
    <source>
        <dbReference type="ARBA" id="ARBA00006432"/>
    </source>
</evidence>
<protein>
    <submittedName>
        <fullName evidence="5">AMP-dependent synthetase and ligase</fullName>
        <ecNumber evidence="5">6.2.1.26</ecNumber>
    </submittedName>
</protein>
<dbReference type="KEGG" id="bur:Bcep18194_C7114"/>
<keyword evidence="2 5" id="KW-0436">Ligase</keyword>
<dbReference type="SUPFAM" id="SSF56801">
    <property type="entry name" value="Acetyl-CoA synthetase-like"/>
    <property type="match status" value="1"/>
</dbReference>
<evidence type="ECO:0000259" key="3">
    <source>
        <dbReference type="Pfam" id="PF00501"/>
    </source>
</evidence>
<dbReference type="InterPro" id="IPR042099">
    <property type="entry name" value="ANL_N_sf"/>
</dbReference>
<name>Q39N08_BURL3</name>
<dbReference type="Proteomes" id="UP000002705">
    <property type="component" value="Chromosome 3"/>
</dbReference>
<feature type="domain" description="AMP-binding enzyme C-terminal" evidence="4">
    <location>
        <begin position="416"/>
        <end position="491"/>
    </location>
</feature>
<organism evidence="5 6">
    <name type="scientific">Burkholderia lata (strain ATCC 17760 / DSM 23089 / LMG 22485 / NCIMB 9086 / R18194 / 383)</name>
    <dbReference type="NCBI Taxonomy" id="482957"/>
    <lineage>
        <taxon>Bacteria</taxon>
        <taxon>Pseudomonadati</taxon>
        <taxon>Pseudomonadota</taxon>
        <taxon>Betaproteobacteria</taxon>
        <taxon>Burkholderiales</taxon>
        <taxon>Burkholderiaceae</taxon>
        <taxon>Burkholderia</taxon>
        <taxon>Burkholderia cepacia complex</taxon>
    </lineage>
</organism>
<evidence type="ECO:0000313" key="5">
    <source>
        <dbReference type="EMBL" id="ABB06158.1"/>
    </source>
</evidence>
<dbReference type="InterPro" id="IPR045851">
    <property type="entry name" value="AMP-bd_C_sf"/>
</dbReference>
<dbReference type="InterPro" id="IPR000873">
    <property type="entry name" value="AMP-dep_synth/lig_dom"/>
</dbReference>
<comment type="similarity">
    <text evidence="1">Belongs to the ATP-dependent AMP-binding enzyme family.</text>
</comment>
<evidence type="ECO:0000313" key="6">
    <source>
        <dbReference type="Proteomes" id="UP000002705"/>
    </source>
</evidence>
<dbReference type="InterPro" id="IPR025110">
    <property type="entry name" value="AMP-bd_C"/>
</dbReference>
<dbReference type="PATRIC" id="fig|482957.22.peg.7675"/>
<dbReference type="InterPro" id="IPR020845">
    <property type="entry name" value="AMP-binding_CS"/>
</dbReference>
<keyword evidence="6" id="KW-1185">Reference proteome</keyword>
<feature type="domain" description="AMP-dependent synthetase/ligase" evidence="3">
    <location>
        <begin position="3"/>
        <end position="364"/>
    </location>
</feature>
<dbReference type="Pfam" id="PF13193">
    <property type="entry name" value="AMP-binding_C"/>
    <property type="match status" value="1"/>
</dbReference>
<dbReference type="EC" id="6.2.1.26" evidence="5"/>
<proteinExistence type="inferred from homology"/>